<dbReference type="Pfam" id="PF00005">
    <property type="entry name" value="ABC_tran"/>
    <property type="match status" value="1"/>
</dbReference>
<dbReference type="InterPro" id="IPR003439">
    <property type="entry name" value="ABC_transporter-like_ATP-bd"/>
</dbReference>
<dbReference type="RefSeq" id="WP_216470938.1">
    <property type="nucleotide sequence ID" value="NZ_JAHLQI010000006.1"/>
</dbReference>
<keyword evidence="6" id="KW-1185">Reference proteome</keyword>
<evidence type="ECO:0000256" key="1">
    <source>
        <dbReference type="ARBA" id="ARBA00022448"/>
    </source>
</evidence>
<evidence type="ECO:0000256" key="3">
    <source>
        <dbReference type="ARBA" id="ARBA00022840"/>
    </source>
</evidence>
<evidence type="ECO:0000313" key="6">
    <source>
        <dbReference type="Proteomes" id="UP000783588"/>
    </source>
</evidence>
<keyword evidence="2" id="KW-0547">Nucleotide-binding</keyword>
<evidence type="ECO:0000313" key="5">
    <source>
        <dbReference type="EMBL" id="MBU5491230.1"/>
    </source>
</evidence>
<dbReference type="GO" id="GO:0005524">
    <property type="term" value="F:ATP binding"/>
    <property type="evidence" value="ECO:0007669"/>
    <property type="project" value="UniProtKB-KW"/>
</dbReference>
<keyword evidence="3 5" id="KW-0067">ATP-binding</keyword>
<keyword evidence="1" id="KW-0813">Transport</keyword>
<dbReference type="PROSITE" id="PS50893">
    <property type="entry name" value="ABC_TRANSPORTER_2"/>
    <property type="match status" value="1"/>
</dbReference>
<dbReference type="SMART" id="SM00382">
    <property type="entry name" value="AAA"/>
    <property type="match status" value="1"/>
</dbReference>
<dbReference type="InterPro" id="IPR003593">
    <property type="entry name" value="AAA+_ATPase"/>
</dbReference>
<organism evidence="5 6">
    <name type="scientific">Butyricicoccus intestinisimiae</name>
    <dbReference type="NCBI Taxonomy" id="2841509"/>
    <lineage>
        <taxon>Bacteria</taxon>
        <taxon>Bacillati</taxon>
        <taxon>Bacillota</taxon>
        <taxon>Clostridia</taxon>
        <taxon>Eubacteriales</taxon>
        <taxon>Butyricicoccaceae</taxon>
        <taxon>Butyricicoccus</taxon>
    </lineage>
</organism>
<evidence type="ECO:0000259" key="4">
    <source>
        <dbReference type="PROSITE" id="PS50893"/>
    </source>
</evidence>
<gene>
    <name evidence="5" type="ORF">KQI75_11485</name>
</gene>
<accession>A0ABS6EWJ9</accession>
<dbReference type="Proteomes" id="UP000783588">
    <property type="component" value="Unassembled WGS sequence"/>
</dbReference>
<dbReference type="CDD" id="cd03230">
    <property type="entry name" value="ABC_DR_subfamily_A"/>
    <property type="match status" value="1"/>
</dbReference>
<feature type="domain" description="ABC transporter" evidence="4">
    <location>
        <begin position="1"/>
        <end position="226"/>
    </location>
</feature>
<dbReference type="InterPro" id="IPR051782">
    <property type="entry name" value="ABC_Transporter_VariousFunc"/>
</dbReference>
<sequence length="282" mass="31221">MKALEVKGLCKQYGDFALDNVNFSLEQGTITGLVGRNGAGKTTILRSILGAAHIDAGEISFLGRPIDAQTKQDIGVVYDACCFSEMLKIRQIDSVLGDIYHNWSQDVFLGLCEHYELPEHKTIKTFSRGMKQKLSIAAAMAHSPKLLLLDEPTGGLDPVAREQILDDLQTFIEDGEHTVLLSTHITSDLDRVADNILILSHGKMRIDVEKDTLLNEYIVLKGSPEQLGQMQPEDILGVKKQAYSFEALCVGRERMQEKYPQFVCDSADVEQILILLEGGADQ</sequence>
<dbReference type="EMBL" id="JAHLQI010000006">
    <property type="protein sequence ID" value="MBU5491230.1"/>
    <property type="molecule type" value="Genomic_DNA"/>
</dbReference>
<comment type="caution">
    <text evidence="5">The sequence shown here is derived from an EMBL/GenBank/DDBJ whole genome shotgun (WGS) entry which is preliminary data.</text>
</comment>
<dbReference type="PANTHER" id="PTHR42939:SF3">
    <property type="entry name" value="ABC TRANSPORTER ATP-BINDING COMPONENT"/>
    <property type="match status" value="1"/>
</dbReference>
<evidence type="ECO:0000256" key="2">
    <source>
        <dbReference type="ARBA" id="ARBA00022741"/>
    </source>
</evidence>
<proteinExistence type="predicted"/>
<dbReference type="PANTHER" id="PTHR42939">
    <property type="entry name" value="ABC TRANSPORTER ATP-BINDING PROTEIN ALBC-RELATED"/>
    <property type="match status" value="1"/>
</dbReference>
<name>A0ABS6EWJ9_9FIRM</name>
<protein>
    <submittedName>
        <fullName evidence="5">ABC transporter ATP-binding protein</fullName>
    </submittedName>
</protein>
<reference evidence="5 6" key="1">
    <citation type="submission" date="2021-06" db="EMBL/GenBank/DDBJ databases">
        <authorList>
            <person name="Sun Q."/>
            <person name="Li D."/>
        </authorList>
    </citation>
    <scope>NUCLEOTIDE SEQUENCE [LARGE SCALE GENOMIC DNA]</scope>
    <source>
        <strain evidence="5 6">MSJd-7</strain>
    </source>
</reference>